<organism evidence="2 3">
    <name type="scientific">Candidatus Acidiferrum panamense</name>
    <dbReference type="NCBI Taxonomy" id="2741543"/>
    <lineage>
        <taxon>Bacteria</taxon>
        <taxon>Pseudomonadati</taxon>
        <taxon>Acidobacteriota</taxon>
        <taxon>Terriglobia</taxon>
        <taxon>Candidatus Acidiferrales</taxon>
        <taxon>Candidatus Acidiferrum</taxon>
    </lineage>
</organism>
<name>A0A7V8NN92_9BACT</name>
<dbReference type="Proteomes" id="UP000567293">
    <property type="component" value="Unassembled WGS sequence"/>
</dbReference>
<sequence length="281" mass="30377">MNRFGSFGSMGQATAVAPAPVRLPAGRAPQLNIAWGSFHQGIGSSLSVLLRKSPVPINFSIEGFFKYCWIESKVPRRAVIAAALWHIVFFVLPYPRLPSRAHHNPSFDNVELSWSGPINDLPLLEMRAPKPEPSPRAEPEKPPAPEGADAFHPRQHISTDPVHPNHPRQTLINSAAPPAPPKILPNLPNMVEIQDVPGPARPRLEISQEALEKLHPKQRRVATVTNAPPPDVPVFDDKLGAMAMIATPNGPKRPNLELNGGAQPLIASKAQAGNAAPPPDV</sequence>
<dbReference type="EMBL" id="JACDQQ010000552">
    <property type="protein sequence ID" value="MBA0084457.1"/>
    <property type="molecule type" value="Genomic_DNA"/>
</dbReference>
<protein>
    <submittedName>
        <fullName evidence="2">Uncharacterized protein</fullName>
    </submittedName>
</protein>
<feature type="region of interest" description="Disordered" evidence="1">
    <location>
        <begin position="247"/>
        <end position="281"/>
    </location>
</feature>
<gene>
    <name evidence="2" type="ORF">HRJ53_05640</name>
</gene>
<reference evidence="2" key="1">
    <citation type="submission" date="2020-06" db="EMBL/GenBank/DDBJ databases">
        <title>Legume-microbial interactions unlock mineral nutrients during tropical forest succession.</title>
        <authorList>
            <person name="Epihov D.Z."/>
        </authorList>
    </citation>
    <scope>NUCLEOTIDE SEQUENCE [LARGE SCALE GENOMIC DNA]</scope>
    <source>
        <strain evidence="2">Pan2503</strain>
    </source>
</reference>
<evidence type="ECO:0000313" key="2">
    <source>
        <dbReference type="EMBL" id="MBA0084457.1"/>
    </source>
</evidence>
<evidence type="ECO:0000313" key="3">
    <source>
        <dbReference type="Proteomes" id="UP000567293"/>
    </source>
</evidence>
<dbReference type="AlphaFoldDB" id="A0A7V8NN92"/>
<feature type="non-terminal residue" evidence="2">
    <location>
        <position position="281"/>
    </location>
</feature>
<proteinExistence type="predicted"/>
<comment type="caution">
    <text evidence="2">The sequence shown here is derived from an EMBL/GenBank/DDBJ whole genome shotgun (WGS) entry which is preliminary data.</text>
</comment>
<feature type="region of interest" description="Disordered" evidence="1">
    <location>
        <begin position="125"/>
        <end position="169"/>
    </location>
</feature>
<accession>A0A7V8NN92</accession>
<evidence type="ECO:0000256" key="1">
    <source>
        <dbReference type="SAM" id="MobiDB-lite"/>
    </source>
</evidence>
<keyword evidence="3" id="KW-1185">Reference proteome</keyword>
<feature type="compositionally biased region" description="Basic and acidic residues" evidence="1">
    <location>
        <begin position="127"/>
        <end position="143"/>
    </location>
</feature>